<gene>
    <name evidence="1" type="ORF">CSUI_008198</name>
</gene>
<reference evidence="1 2" key="1">
    <citation type="journal article" date="2017" name="Int. J. Parasitol.">
        <title>The genome of the protozoan parasite Cystoisospora suis and a reverse vaccinology approach to identify vaccine candidates.</title>
        <authorList>
            <person name="Palmieri N."/>
            <person name="Shrestha A."/>
            <person name="Ruttkowski B."/>
            <person name="Beck T."/>
            <person name="Vogl C."/>
            <person name="Tomley F."/>
            <person name="Blake D.P."/>
            <person name="Joachim A."/>
        </authorList>
    </citation>
    <scope>NUCLEOTIDE SEQUENCE [LARGE SCALE GENOMIC DNA]</scope>
    <source>
        <strain evidence="1 2">Wien I</strain>
    </source>
</reference>
<dbReference type="GO" id="GO:0007018">
    <property type="term" value="P:microtubule-based movement"/>
    <property type="evidence" value="ECO:0007669"/>
    <property type="project" value="InterPro"/>
</dbReference>
<dbReference type="InterPro" id="IPR027417">
    <property type="entry name" value="P-loop_NTPase"/>
</dbReference>
<dbReference type="PANTHER" id="PTHR45703:SF37">
    <property type="entry name" value="DYNEINS HEAVY CHAIN"/>
    <property type="match status" value="1"/>
</dbReference>
<accession>A0A2C6KLH7</accession>
<keyword evidence="1" id="KW-0282">Flagellum</keyword>
<keyword evidence="2" id="KW-1185">Reference proteome</keyword>
<protein>
    <submittedName>
        <fullName evidence="1">Dynein gamma flagellar outer</fullName>
    </submittedName>
</protein>
<evidence type="ECO:0000313" key="2">
    <source>
        <dbReference type="Proteomes" id="UP000221165"/>
    </source>
</evidence>
<dbReference type="GO" id="GO:0045505">
    <property type="term" value="F:dynein intermediate chain binding"/>
    <property type="evidence" value="ECO:0007669"/>
    <property type="project" value="InterPro"/>
</dbReference>
<comment type="caution">
    <text evidence="1">The sequence shown here is derived from an EMBL/GenBank/DDBJ whole genome shotgun (WGS) entry which is preliminary data.</text>
</comment>
<evidence type="ECO:0000313" key="1">
    <source>
        <dbReference type="EMBL" id="PHJ17979.1"/>
    </source>
</evidence>
<organism evidence="1 2">
    <name type="scientific">Cystoisospora suis</name>
    <dbReference type="NCBI Taxonomy" id="483139"/>
    <lineage>
        <taxon>Eukaryota</taxon>
        <taxon>Sar</taxon>
        <taxon>Alveolata</taxon>
        <taxon>Apicomplexa</taxon>
        <taxon>Conoidasida</taxon>
        <taxon>Coccidia</taxon>
        <taxon>Eucoccidiorida</taxon>
        <taxon>Eimeriorina</taxon>
        <taxon>Sarcocystidae</taxon>
        <taxon>Cystoisospora</taxon>
    </lineage>
</organism>
<keyword evidence="1" id="KW-0966">Cell projection</keyword>
<sequence length="146" mass="16518">MNPKAITAQQMYGVKDALSDEWTPGIFAWLWSKYNNRSLKFNTWITCDGPVDAIWIENLNTVLDDNKILTLANNDRIPMTENTRIVFEVENLNNASPATVSRAGIIYVSSTDLGWKPLILAWLNNRGKTQPNGNEEKTTLTALFEK</sequence>
<dbReference type="VEuPathDB" id="ToxoDB:CSUI_008198"/>
<dbReference type="InterPro" id="IPR026983">
    <property type="entry name" value="DHC"/>
</dbReference>
<dbReference type="OrthoDB" id="447173at2759"/>
<dbReference type="AlphaFoldDB" id="A0A2C6KLH7"/>
<dbReference type="GeneID" id="94431545"/>
<dbReference type="Gene3D" id="3.40.50.300">
    <property type="entry name" value="P-loop containing nucleotide triphosphate hydrolases"/>
    <property type="match status" value="1"/>
</dbReference>
<dbReference type="EMBL" id="MIGC01004512">
    <property type="protein sequence ID" value="PHJ17979.1"/>
    <property type="molecule type" value="Genomic_DNA"/>
</dbReference>
<dbReference type="GO" id="GO:0030286">
    <property type="term" value="C:dynein complex"/>
    <property type="evidence" value="ECO:0007669"/>
    <property type="project" value="InterPro"/>
</dbReference>
<name>A0A2C6KLH7_9APIC</name>
<dbReference type="Proteomes" id="UP000221165">
    <property type="component" value="Unassembled WGS sequence"/>
</dbReference>
<proteinExistence type="predicted"/>
<dbReference type="RefSeq" id="XP_067919691.1">
    <property type="nucleotide sequence ID" value="XM_068068334.1"/>
</dbReference>
<dbReference type="GO" id="GO:0051959">
    <property type="term" value="F:dynein light intermediate chain binding"/>
    <property type="evidence" value="ECO:0007669"/>
    <property type="project" value="InterPro"/>
</dbReference>
<dbReference type="PANTHER" id="PTHR45703">
    <property type="entry name" value="DYNEIN HEAVY CHAIN"/>
    <property type="match status" value="1"/>
</dbReference>
<keyword evidence="1" id="KW-0969">Cilium</keyword>